<proteinExistence type="predicted"/>
<feature type="compositionally biased region" description="Basic and acidic residues" evidence="1">
    <location>
        <begin position="261"/>
        <end position="271"/>
    </location>
</feature>
<evidence type="ECO:0000313" key="2">
    <source>
        <dbReference type="EMBL" id="KNG85669.1"/>
    </source>
</evidence>
<dbReference type="Proteomes" id="UP000037505">
    <property type="component" value="Unassembled WGS sequence"/>
</dbReference>
<feature type="compositionally biased region" description="Polar residues" evidence="1">
    <location>
        <begin position="81"/>
        <end position="91"/>
    </location>
</feature>
<keyword evidence="3" id="KW-1185">Reference proteome</keyword>
<feature type="compositionally biased region" description="Basic and acidic residues" evidence="1">
    <location>
        <begin position="736"/>
        <end position="752"/>
    </location>
</feature>
<dbReference type="RefSeq" id="XP_015406592.1">
    <property type="nucleotide sequence ID" value="XM_015551475.1"/>
</dbReference>
<evidence type="ECO:0000256" key="1">
    <source>
        <dbReference type="SAM" id="MobiDB-lite"/>
    </source>
</evidence>
<dbReference type="AlphaFoldDB" id="A0A0L1J1N6"/>
<feature type="compositionally biased region" description="Basic and acidic residues" evidence="1">
    <location>
        <begin position="556"/>
        <end position="570"/>
    </location>
</feature>
<feature type="compositionally biased region" description="Basic residues" evidence="1">
    <location>
        <begin position="55"/>
        <end position="76"/>
    </location>
</feature>
<reference evidence="2 3" key="1">
    <citation type="submission" date="2014-06" db="EMBL/GenBank/DDBJ databases">
        <title>The Genome of the Aflatoxigenic Filamentous Fungus Aspergillus nomius.</title>
        <authorList>
            <person name="Moore M.G."/>
            <person name="Shannon B.M."/>
            <person name="Brian M.M."/>
        </authorList>
    </citation>
    <scope>NUCLEOTIDE SEQUENCE [LARGE SCALE GENOMIC DNA]</scope>
    <source>
        <strain evidence="2 3">NRRL 13137</strain>
    </source>
</reference>
<feature type="compositionally biased region" description="Polar residues" evidence="1">
    <location>
        <begin position="316"/>
        <end position="342"/>
    </location>
</feature>
<dbReference type="STRING" id="1509407.A0A0L1J1N6"/>
<feature type="compositionally biased region" description="Basic and acidic residues" evidence="1">
    <location>
        <begin position="283"/>
        <end position="294"/>
    </location>
</feature>
<evidence type="ECO:0000313" key="3">
    <source>
        <dbReference type="Proteomes" id="UP000037505"/>
    </source>
</evidence>
<dbReference type="EMBL" id="JNOM01000146">
    <property type="protein sequence ID" value="KNG85669.1"/>
    <property type="molecule type" value="Genomic_DNA"/>
</dbReference>
<feature type="compositionally biased region" description="Low complexity" evidence="1">
    <location>
        <begin position="643"/>
        <end position="654"/>
    </location>
</feature>
<feature type="compositionally biased region" description="Basic and acidic residues" evidence="1">
    <location>
        <begin position="657"/>
        <end position="672"/>
    </location>
</feature>
<dbReference type="OrthoDB" id="5394108at2759"/>
<feature type="compositionally biased region" description="Polar residues" evidence="1">
    <location>
        <begin position="27"/>
        <end position="54"/>
    </location>
</feature>
<feature type="compositionally biased region" description="Polar residues" evidence="1">
    <location>
        <begin position="370"/>
        <end position="381"/>
    </location>
</feature>
<name>A0A0L1J1N6_ASPN3</name>
<accession>A0A0L1J1N6</accession>
<feature type="region of interest" description="Disordered" evidence="1">
    <location>
        <begin position="166"/>
        <end position="757"/>
    </location>
</feature>
<sequence>MRTRSQQASPGGFLSLDDSAPRRTRSTRNTSQPTAQPSASTETTTQPKSQGTTKKTARVAKTQTRKAPQRATRKSTRKTENQTADGSQYESHNNEERAETAPLDDKENLTNESQDPDSVTLADSTVLSEPKSSSLTQRGALWGEPCTSEPAVEALAESIYGEPYGMGVVAPKRMSPRNRRPSWSYQESVDRSYEKPKLTDTVNRKRAHEETSDEDRTAPVTPAANKRRNLGPPGSTPFANRRTPLSRRIQTRAAPFSARLARREAEKHGRIESTLFRLPDYLRQLEADRQKAEKAPSSPSPQLPQTTFDFTMEPSLPTNQSSADESSVLQEPSTPGRNTPETPQRGWNLRGLLSSVPRSFSRLLPFGRPSESSQDQSTFEPSSERITRTRSLDPESAGPQTEGRSRWRLSEGPSQPPKKRARNLSYSLFPAPIDRSLYLGDIPKPSTVRPEAAAPESHRTEQAQVQKPERQQTAASSAQAEERETSQASSDAEQRKRKRSPSPDVIPNPAGSSYGLDLDYFCYSSESEDEVTETPSKQSERKKVDGLAKSVARSALRTDRQSSKKVRFDASPEDTPSKLRSRARSTDPYRGTHFVGMGNDSPTPSARTEQPSPRHPGFVPNTQGTFQLDYDAVLDDSETTGLSSSTNVTASSPSQAVREEDGRASAQHEGHDAQSPASRHTSRAHPSTPGKVDEEALARVRSQAEKYKPKTPSGLRTASRYASPLTATPDTVASDHTTKKSDLIAKPGKVDEPENFGDDEFARDAEWLYQNCPSGDLSQLKWPARQSYEESLGVSSTSMKLLATIWDDSEIEPAYLAFRQSFEEFKKTLK</sequence>
<feature type="compositionally biased region" description="Polar residues" evidence="1">
    <location>
        <begin position="725"/>
        <end position="735"/>
    </location>
</feature>
<organism evidence="2 3">
    <name type="scientific">Aspergillus nomiae NRRL (strain ATCC 15546 / NRRL 13137 / CBS 260.88 / M93)</name>
    <dbReference type="NCBI Taxonomy" id="1509407"/>
    <lineage>
        <taxon>Eukaryota</taxon>
        <taxon>Fungi</taxon>
        <taxon>Dikarya</taxon>
        <taxon>Ascomycota</taxon>
        <taxon>Pezizomycotina</taxon>
        <taxon>Eurotiomycetes</taxon>
        <taxon>Eurotiomycetidae</taxon>
        <taxon>Eurotiales</taxon>
        <taxon>Aspergillaceae</taxon>
        <taxon>Aspergillus</taxon>
        <taxon>Aspergillus subgen. Circumdati</taxon>
    </lineage>
</organism>
<feature type="compositionally biased region" description="Basic and acidic residues" evidence="1">
    <location>
        <begin position="382"/>
        <end position="393"/>
    </location>
</feature>
<feature type="compositionally biased region" description="Basic and acidic residues" evidence="1">
    <location>
        <begin position="92"/>
        <end position="109"/>
    </location>
</feature>
<feature type="region of interest" description="Disordered" evidence="1">
    <location>
        <begin position="1"/>
        <end position="145"/>
    </location>
</feature>
<dbReference type="GeneID" id="26808022"/>
<comment type="caution">
    <text evidence="2">The sequence shown here is derived from an EMBL/GenBank/DDBJ whole genome shotgun (WGS) entry which is preliminary data.</text>
</comment>
<gene>
    <name evidence="2" type="ORF">ANOM_006218</name>
</gene>
<feature type="compositionally biased region" description="Basic and acidic residues" evidence="1">
    <location>
        <begin position="691"/>
        <end position="708"/>
    </location>
</feature>
<feature type="compositionally biased region" description="Polar residues" evidence="1">
    <location>
        <begin position="110"/>
        <end position="137"/>
    </location>
</feature>
<feature type="compositionally biased region" description="Basic and acidic residues" evidence="1">
    <location>
        <begin position="188"/>
        <end position="198"/>
    </location>
</feature>
<feature type="compositionally biased region" description="Basic and acidic residues" evidence="1">
    <location>
        <begin position="207"/>
        <end position="217"/>
    </location>
</feature>
<feature type="compositionally biased region" description="Polar residues" evidence="1">
    <location>
        <begin position="600"/>
        <end position="611"/>
    </location>
</feature>
<protein>
    <submittedName>
        <fullName evidence="2">Uncharacterized protein</fullName>
    </submittedName>
</protein>